<keyword evidence="1" id="KW-0812">Transmembrane</keyword>
<organism evidence="2">
    <name type="scientific">freshwater metagenome</name>
    <dbReference type="NCBI Taxonomy" id="449393"/>
    <lineage>
        <taxon>unclassified sequences</taxon>
        <taxon>metagenomes</taxon>
        <taxon>ecological metagenomes</taxon>
    </lineage>
</organism>
<gene>
    <name evidence="2" type="ORF">UFOPK4057_00669</name>
</gene>
<dbReference type="PANTHER" id="PTHR35335">
    <property type="entry name" value="UPF0716 PROTEIN FXSA"/>
    <property type="match status" value="1"/>
</dbReference>
<name>A0A6J7PTK5_9ZZZZ</name>
<proteinExistence type="predicted"/>
<dbReference type="AlphaFoldDB" id="A0A6J7PTK5"/>
<keyword evidence="1" id="KW-1133">Transmembrane helix</keyword>
<dbReference type="Pfam" id="PF04186">
    <property type="entry name" value="FxsA"/>
    <property type="match status" value="1"/>
</dbReference>
<reference evidence="2" key="1">
    <citation type="submission" date="2020-05" db="EMBL/GenBank/DDBJ databases">
        <authorList>
            <person name="Chiriac C."/>
            <person name="Salcher M."/>
            <person name="Ghai R."/>
            <person name="Kavagutti S V."/>
        </authorList>
    </citation>
    <scope>NUCLEOTIDE SEQUENCE</scope>
</reference>
<evidence type="ECO:0000313" key="2">
    <source>
        <dbReference type="EMBL" id="CAB5006909.1"/>
    </source>
</evidence>
<evidence type="ECO:0000256" key="1">
    <source>
        <dbReference type="SAM" id="Phobius"/>
    </source>
</evidence>
<keyword evidence="1" id="KW-0472">Membrane</keyword>
<dbReference type="NCBIfam" id="NF008528">
    <property type="entry name" value="PRK11463.1-2"/>
    <property type="match status" value="1"/>
</dbReference>
<feature type="transmembrane region" description="Helical" evidence="1">
    <location>
        <begin position="27"/>
        <end position="47"/>
    </location>
</feature>
<sequence>MFLLIISLVVVLPLVELYVIVQVGQSIGLLPTIVLLIAISAIGTSLVKREGIKVYQDFTATLQRGEEPSSQIVQGFCILAAGVFLLAPGFISDVLAISLLLPPTRALVVAIMSRRHKDGITVIRATHTGPIVDVKGHLSSSNDVIDVEPIEGNENDD</sequence>
<dbReference type="InterPro" id="IPR007313">
    <property type="entry name" value="FxsA"/>
</dbReference>
<protein>
    <submittedName>
        <fullName evidence="2">Unannotated protein</fullName>
    </submittedName>
</protein>
<feature type="transmembrane region" description="Helical" evidence="1">
    <location>
        <begin position="68"/>
        <end position="88"/>
    </location>
</feature>
<accession>A0A6J7PTK5</accession>
<dbReference type="PANTHER" id="PTHR35335:SF1">
    <property type="entry name" value="UPF0716 PROTEIN FXSA"/>
    <property type="match status" value="1"/>
</dbReference>
<dbReference type="EMBL" id="CAFBPC010000133">
    <property type="protein sequence ID" value="CAB5006909.1"/>
    <property type="molecule type" value="Genomic_DNA"/>
</dbReference>
<dbReference type="GO" id="GO:0016020">
    <property type="term" value="C:membrane"/>
    <property type="evidence" value="ECO:0007669"/>
    <property type="project" value="InterPro"/>
</dbReference>